<dbReference type="GO" id="GO:0003964">
    <property type="term" value="F:RNA-directed DNA polymerase activity"/>
    <property type="evidence" value="ECO:0007669"/>
    <property type="project" value="UniProtKB-KW"/>
</dbReference>
<evidence type="ECO:0000313" key="2">
    <source>
        <dbReference type="Proteomes" id="UP001151760"/>
    </source>
</evidence>
<reference evidence="1" key="1">
    <citation type="journal article" date="2022" name="Int. J. Mol. Sci.">
        <title>Draft Genome of Tanacetum Coccineum: Genomic Comparison of Closely Related Tanacetum-Family Plants.</title>
        <authorList>
            <person name="Yamashiro T."/>
            <person name="Shiraishi A."/>
            <person name="Nakayama K."/>
            <person name="Satake H."/>
        </authorList>
    </citation>
    <scope>NUCLEOTIDE SEQUENCE</scope>
</reference>
<gene>
    <name evidence="1" type="ORF">Tco_0682825</name>
</gene>
<dbReference type="SUPFAM" id="SSF54928">
    <property type="entry name" value="RNA-binding domain, RBD"/>
    <property type="match status" value="1"/>
</dbReference>
<keyword evidence="1" id="KW-0808">Transferase</keyword>
<keyword evidence="1" id="KW-0548">Nucleotidyltransferase</keyword>
<evidence type="ECO:0000313" key="1">
    <source>
        <dbReference type="EMBL" id="GJS68260.1"/>
    </source>
</evidence>
<dbReference type="PANTHER" id="PTHR33710">
    <property type="entry name" value="BNAC02G09200D PROTEIN"/>
    <property type="match status" value="1"/>
</dbReference>
<keyword evidence="1" id="KW-0695">RNA-directed DNA polymerase</keyword>
<dbReference type="InterPro" id="IPR036691">
    <property type="entry name" value="Endo/exonu/phosph_ase_sf"/>
</dbReference>
<dbReference type="SUPFAM" id="SSF56219">
    <property type="entry name" value="DNase I-like"/>
    <property type="match status" value="1"/>
</dbReference>
<proteinExistence type="predicted"/>
<dbReference type="PANTHER" id="PTHR33710:SF64">
    <property type="entry name" value="ENDONUCLEASE_EXONUCLEASE_PHOSPHATASE DOMAIN-CONTAINING PROTEIN"/>
    <property type="match status" value="1"/>
</dbReference>
<name>A0ABQ4XTW4_9ASTR</name>
<keyword evidence="2" id="KW-1185">Reference proteome</keyword>
<dbReference type="EMBL" id="BQNB010009777">
    <property type="protein sequence ID" value="GJS68260.1"/>
    <property type="molecule type" value="Genomic_DNA"/>
</dbReference>
<dbReference type="InterPro" id="IPR035979">
    <property type="entry name" value="RBD_domain_sf"/>
</dbReference>
<comment type="caution">
    <text evidence="1">The sequence shown here is derived from an EMBL/GenBank/DDBJ whole genome shotgun (WGS) entry which is preliminary data.</text>
</comment>
<dbReference type="Gene3D" id="3.60.10.10">
    <property type="entry name" value="Endonuclease/exonuclease/phosphatase"/>
    <property type="match status" value="1"/>
</dbReference>
<reference evidence="1" key="2">
    <citation type="submission" date="2022-01" db="EMBL/GenBank/DDBJ databases">
        <authorList>
            <person name="Yamashiro T."/>
            <person name="Shiraishi A."/>
            <person name="Satake H."/>
            <person name="Nakayama K."/>
        </authorList>
    </citation>
    <scope>NUCLEOTIDE SEQUENCE</scope>
</reference>
<accession>A0ABQ4XTW4</accession>
<protein>
    <submittedName>
        <fullName evidence="1">RNA-directed DNA polymerase, eukaryota</fullName>
    </submittedName>
</protein>
<sequence length="518" mass="59046">MKSSLRDVDPALWEWKFVAPKKSWKNNGSRSGADRNLNNSNHYYAEHISTTFYITNFPPHFESQDLKVLCEQFGTVAYSYIARKLSKLAFTLKERAVWVEISGLPLSAWTPSAYKKVAALFGSVMFIDNDQEEQKGCGKVCINSKILDYIHNIVKVEVEGMEYNVLIREISNWCPTILHEEDASSKEESENGFKSDEVEDTLELNEEEGHEDGESQNGEYVPNSFATNEHLNIAISKENKRSIEECNNLADAHEDSFSSGKLGSASCRHHVQSVRFHSPLHSNSESLKIRQLKKQSVNVGSLIAEMEKYVEFGKVLGYDLSGCKDDISVLGIQETKMIRLDLFLARSVWGNYNFEVASSGARGQSDGLLMMWDPTVFRHNKVWSFDHTLIVLGEYIIFGDFNVVRYQNERSGTMFCHQSADDFNNFIDLNDLVDVHMGGRKFTRIGEHGRKMAKLDRFLVSEGVLDLYHNLVATVLLRLWSDHSPIVIKDEYVDFGPTSFKLFHSRFKMEGFDMTVKV</sequence>
<organism evidence="1 2">
    <name type="scientific">Tanacetum coccineum</name>
    <dbReference type="NCBI Taxonomy" id="301880"/>
    <lineage>
        <taxon>Eukaryota</taxon>
        <taxon>Viridiplantae</taxon>
        <taxon>Streptophyta</taxon>
        <taxon>Embryophyta</taxon>
        <taxon>Tracheophyta</taxon>
        <taxon>Spermatophyta</taxon>
        <taxon>Magnoliopsida</taxon>
        <taxon>eudicotyledons</taxon>
        <taxon>Gunneridae</taxon>
        <taxon>Pentapetalae</taxon>
        <taxon>asterids</taxon>
        <taxon>campanulids</taxon>
        <taxon>Asterales</taxon>
        <taxon>Asteraceae</taxon>
        <taxon>Asteroideae</taxon>
        <taxon>Anthemideae</taxon>
        <taxon>Anthemidinae</taxon>
        <taxon>Tanacetum</taxon>
    </lineage>
</organism>
<dbReference type="Proteomes" id="UP001151760">
    <property type="component" value="Unassembled WGS sequence"/>
</dbReference>